<dbReference type="SUPFAM" id="SSF46934">
    <property type="entry name" value="UBA-like"/>
    <property type="match status" value="1"/>
</dbReference>
<accession>R4WTE7</accession>
<feature type="compositionally biased region" description="Polar residues" evidence="4">
    <location>
        <begin position="1049"/>
        <end position="1060"/>
    </location>
</feature>
<feature type="compositionally biased region" description="Low complexity" evidence="4">
    <location>
        <begin position="917"/>
        <end position="931"/>
    </location>
</feature>
<evidence type="ECO:0000256" key="2">
    <source>
        <dbReference type="ARBA" id="ARBA00022490"/>
    </source>
</evidence>
<dbReference type="Pfam" id="PF12478">
    <property type="entry name" value="UBAP2-Lig"/>
    <property type="match status" value="1"/>
</dbReference>
<feature type="compositionally biased region" description="Polar residues" evidence="4">
    <location>
        <begin position="932"/>
        <end position="961"/>
    </location>
</feature>
<feature type="region of interest" description="Disordered" evidence="4">
    <location>
        <begin position="566"/>
        <end position="593"/>
    </location>
</feature>
<evidence type="ECO:0000256" key="1">
    <source>
        <dbReference type="ARBA" id="ARBA00004496"/>
    </source>
</evidence>
<evidence type="ECO:0000313" key="5">
    <source>
        <dbReference type="EMBL" id="BAN21207.1"/>
    </source>
</evidence>
<feature type="compositionally biased region" description="Polar residues" evidence="4">
    <location>
        <begin position="1026"/>
        <end position="1042"/>
    </location>
</feature>
<dbReference type="Gene3D" id="1.10.8.10">
    <property type="entry name" value="DNA helicase RuvA subunit, C-terminal domain"/>
    <property type="match status" value="1"/>
</dbReference>
<feature type="compositionally biased region" description="Acidic residues" evidence="4">
    <location>
        <begin position="574"/>
        <end position="583"/>
    </location>
</feature>
<reference evidence="5" key="1">
    <citation type="journal article" date="2013" name="PLoS ONE">
        <title>Gene expression in gut symbiotic organ of stinkbug affected by extracellular bacterial symbiont.</title>
        <authorList>
            <person name="Futahashi R."/>
            <person name="Tanaka K."/>
            <person name="Tanahashi M."/>
            <person name="Nikoh N."/>
            <person name="Kikuchi Y."/>
            <person name="Lee B.L."/>
            <person name="Fukatsu T."/>
        </authorList>
    </citation>
    <scope>NUCLEOTIDE SEQUENCE</scope>
    <source>
        <tissue evidence="5">Midgut</tissue>
    </source>
</reference>
<feature type="compositionally biased region" description="Basic and acidic residues" evidence="4">
    <location>
        <begin position="24"/>
        <end position="37"/>
    </location>
</feature>
<proteinExistence type="evidence at transcript level"/>
<feature type="region of interest" description="Disordered" evidence="4">
    <location>
        <begin position="1"/>
        <end position="48"/>
    </location>
</feature>
<feature type="compositionally biased region" description="Low complexity" evidence="4">
    <location>
        <begin position="839"/>
        <end position="854"/>
    </location>
</feature>
<dbReference type="InterPro" id="IPR051833">
    <property type="entry name" value="TC-DDR_regulator"/>
</dbReference>
<feature type="region of interest" description="Disordered" evidence="4">
    <location>
        <begin position="917"/>
        <end position="961"/>
    </location>
</feature>
<feature type="region of interest" description="Disordered" evidence="4">
    <location>
        <begin position="101"/>
        <end position="291"/>
    </location>
</feature>
<feature type="compositionally biased region" description="Low complexity" evidence="4">
    <location>
        <begin position="262"/>
        <end position="278"/>
    </location>
</feature>
<dbReference type="GO" id="GO:0005737">
    <property type="term" value="C:cytoplasm"/>
    <property type="evidence" value="ECO:0007669"/>
    <property type="project" value="UniProtKB-SubCell"/>
</dbReference>
<feature type="compositionally biased region" description="Polar residues" evidence="4">
    <location>
        <begin position="13"/>
        <end position="23"/>
    </location>
</feature>
<feature type="compositionally biased region" description="Low complexity" evidence="4">
    <location>
        <begin position="737"/>
        <end position="750"/>
    </location>
</feature>
<feature type="region of interest" description="Disordered" evidence="4">
    <location>
        <begin position="347"/>
        <end position="374"/>
    </location>
</feature>
<dbReference type="InterPro" id="IPR022166">
    <property type="entry name" value="UBAP2/Lig"/>
</dbReference>
<dbReference type="GO" id="GO:0005634">
    <property type="term" value="C:nucleus"/>
    <property type="evidence" value="ECO:0007669"/>
    <property type="project" value="TreeGrafter"/>
</dbReference>
<keyword evidence="3" id="KW-0597">Phosphoprotein</keyword>
<feature type="compositionally biased region" description="Polar residues" evidence="4">
    <location>
        <begin position="248"/>
        <end position="261"/>
    </location>
</feature>
<keyword evidence="2" id="KW-0963">Cytoplasm</keyword>
<feature type="region of interest" description="Disordered" evidence="4">
    <location>
        <begin position="691"/>
        <end position="750"/>
    </location>
</feature>
<organism evidence="5">
    <name type="scientific">Riptortus pedestris</name>
    <name type="common">Bean bug</name>
    <dbReference type="NCBI Taxonomy" id="329032"/>
    <lineage>
        <taxon>Eukaryota</taxon>
        <taxon>Metazoa</taxon>
        <taxon>Ecdysozoa</taxon>
        <taxon>Arthropoda</taxon>
        <taxon>Hexapoda</taxon>
        <taxon>Insecta</taxon>
        <taxon>Pterygota</taxon>
        <taxon>Neoptera</taxon>
        <taxon>Paraneoptera</taxon>
        <taxon>Hemiptera</taxon>
        <taxon>Heteroptera</taxon>
        <taxon>Panheteroptera</taxon>
        <taxon>Pentatomomorpha</taxon>
        <taxon>Coreoidea</taxon>
        <taxon>Alydidae</taxon>
        <taxon>Riptortus</taxon>
    </lineage>
</organism>
<dbReference type="PANTHER" id="PTHR16308">
    <property type="entry name" value="UBIQUITIN ASSOCIATED PROTEIN 2-LIKE/LINGERER"/>
    <property type="match status" value="1"/>
</dbReference>
<feature type="compositionally biased region" description="Basic residues" evidence="4">
    <location>
        <begin position="1"/>
        <end position="10"/>
    </location>
</feature>
<feature type="compositionally biased region" description="Polar residues" evidence="4">
    <location>
        <begin position="169"/>
        <end position="178"/>
    </location>
</feature>
<comment type="subcellular location">
    <subcellularLocation>
        <location evidence="1">Cytoplasm</location>
    </subcellularLocation>
</comment>
<feature type="region of interest" description="Disordered" evidence="4">
    <location>
        <begin position="1024"/>
        <end position="1060"/>
    </location>
</feature>
<dbReference type="InterPro" id="IPR009060">
    <property type="entry name" value="UBA-like_sf"/>
</dbReference>
<protein>
    <submittedName>
        <fullName evidence="5">Protein lingerer</fullName>
    </submittedName>
</protein>
<dbReference type="PANTHER" id="PTHR16308:SF13">
    <property type="entry name" value="PROTEIN LINGERER"/>
    <property type="match status" value="1"/>
</dbReference>
<feature type="compositionally biased region" description="Basic and acidic residues" evidence="4">
    <location>
        <begin position="116"/>
        <end position="128"/>
    </location>
</feature>
<dbReference type="CDD" id="cd14277">
    <property type="entry name" value="UBA_UBP2_like"/>
    <property type="match status" value="1"/>
</dbReference>
<feature type="region of interest" description="Disordered" evidence="4">
    <location>
        <begin position="829"/>
        <end position="856"/>
    </location>
</feature>
<evidence type="ECO:0000256" key="3">
    <source>
        <dbReference type="ARBA" id="ARBA00022553"/>
    </source>
</evidence>
<dbReference type="EMBL" id="AK417992">
    <property type="protein sequence ID" value="BAN21207.1"/>
    <property type="molecule type" value="mRNA"/>
</dbReference>
<sequence>MSLPSKARKTKGGDNSQTSGKTVKSSDSKQDASKQSDKSQPTAEQMRIAQIIDTKTEDPFLKEKLKQVMDATQKSIDDAYTALHDCDNDPNKAVNYLLEGIESEWSTSSKKKKNRTSSDKVAKEKEQPPQEVPAEEDSWDTSANSKPTVGNKGAPPRGRGRGFRGGRGSNSSNFQNNEPSERGRRGKVLNGPSRGRGNRGRMQTRGFGRGRAGFRRPIETWDPQRPMSSSLNHDTNSEDWDNEEYTGSLANSQIYTSSGTGTTPPAMNNSNSNSTSPNEYDKKNQIPIDSNSVKPVNNIAHKQQNELSSLSIPYKQYPSIPAMPEPAITPPMGVRSPPMGANLIMLPPRTDRPPISNQEMRMQRPRPKIPPPSKIPSTAVEMPPDSVENNIGLLDVQFGAMELNEASADSVQVSPPSPHHSPSPATSEKLLPHQAVATTDPLLLNETSFSPVRNNGTTSLSQISDLTAKVPDVTSSLYQESSYQVPYSKTAQQSPSVYSSTYSTGQKAWLNISTGSEETPGEDATHEPEEWKLLTSTATPISVPFNDFESVDNEVAMRTVLNSAGQQLPVDEQHEQEEQEEEVITPPSRTEVNSTSSIIYSTSSSQSTYSSSTGGVYGGISSSYPQYQYNNYPSQQNQSLPILTNSSNSYQSALGNLQYGSNTQSVYGTSGLPTPSYTAPYQTYNSTVQHNHKQTLLSSSSSNSKEFETTQPSVNLSSISHSGSINPTPTLLSASQTTPTSKPTSMSSMGKSTVVANMPTGVPPLVGTQYTIMGQGGIPYFQQPMYYEDLQLMPQQRLPPHLSTGYYEMGYPASTTREGVQYNMNDGRFARADNTSPVQASSISQQSGSQAHQQPMMNPTALPQAYAYFYGGSAMIPGNFQYGAPAIYPVAAGGTTSGHGNTNSGVYGKGPNNFTGNYGGNYENNQGSSSGTTADFKTSTSTGPKSQATQSANPSSNSDLVNMYSKSLSKSYEKQGFHCATPPPFNLGSQNSGMGPGGGYPQHLFIPAMTPHHNTTTLMHQPIHQDGSNTMSGRSQGGNQQPKVVMTKANYSSSTYWTQN</sequence>
<name>R4WTE7_RIPPE</name>
<evidence type="ECO:0000256" key="4">
    <source>
        <dbReference type="SAM" id="MobiDB-lite"/>
    </source>
</evidence>
<feature type="region of interest" description="Disordered" evidence="4">
    <location>
        <begin position="406"/>
        <end position="428"/>
    </location>
</feature>
<feature type="compositionally biased region" description="Polar residues" evidence="4">
    <location>
        <begin position="709"/>
        <end position="736"/>
    </location>
</feature>
<dbReference type="AlphaFoldDB" id="R4WTE7"/>